<proteinExistence type="predicted"/>
<dbReference type="AlphaFoldDB" id="A0A7D3XGA2"/>
<evidence type="ECO:0000313" key="1">
    <source>
        <dbReference type="EMBL" id="QKG70333.1"/>
    </source>
</evidence>
<dbReference type="EMBL" id="CP053921">
    <property type="protein sequence ID" value="QKG70333.1"/>
    <property type="molecule type" value="Genomic_DNA"/>
</dbReference>
<dbReference type="Proteomes" id="UP000504693">
    <property type="component" value="Chromosome"/>
</dbReference>
<dbReference type="PANTHER" id="PTHR38767:SF1">
    <property type="entry name" value="DNA POLYMERASE III SUBUNIT CHI"/>
    <property type="match status" value="1"/>
</dbReference>
<sequence>MTRVDFYQLSRDPVDITVAKLARKVIQAGERLLVVSGDPSQREALSRVLWAQDGAAFLAHGMAGSPDDARQPILLSDSAVATNDAGMAIIADGQWRDEALAFSRVLLLFDAAARDGAAQLWRRFAADEAIDNRIFKQDETGGWREGA</sequence>
<keyword evidence="2" id="KW-1185">Reference proteome</keyword>
<dbReference type="GO" id="GO:0032298">
    <property type="term" value="P:positive regulation of DNA-templated DNA replication initiation"/>
    <property type="evidence" value="ECO:0007669"/>
    <property type="project" value="TreeGrafter"/>
</dbReference>
<dbReference type="PANTHER" id="PTHR38767">
    <property type="entry name" value="DNA POLYMERASE III SUBUNIT CHI"/>
    <property type="match status" value="1"/>
</dbReference>
<dbReference type="Pfam" id="PF04364">
    <property type="entry name" value="DNA_pol3_chi"/>
    <property type="match status" value="1"/>
</dbReference>
<dbReference type="GO" id="GO:0006260">
    <property type="term" value="P:DNA replication"/>
    <property type="evidence" value="ECO:0007669"/>
    <property type="project" value="InterPro"/>
</dbReference>
<dbReference type="KEGG" id="emv:HQR01_02525"/>
<accession>A0A7D3XGA2</accession>
<dbReference type="SUPFAM" id="SSF102400">
    <property type="entry name" value="DNA polymerase III chi subunit"/>
    <property type="match status" value="1"/>
</dbReference>
<dbReference type="GO" id="GO:0003887">
    <property type="term" value="F:DNA-directed DNA polymerase activity"/>
    <property type="evidence" value="ECO:0007669"/>
    <property type="project" value="InterPro"/>
</dbReference>
<reference evidence="1 2" key="1">
    <citation type="submission" date="2020-05" db="EMBL/GenBank/DDBJ databases">
        <title>Erythrobacter mangrovi sp. nov., isolated from rhizosphere soil of mangrove plant (Kandelia candel).</title>
        <authorList>
            <person name="Ye Y.H."/>
        </authorList>
    </citation>
    <scope>NUCLEOTIDE SEQUENCE [LARGE SCALE GENOMIC DNA]</scope>
    <source>
        <strain evidence="1 2">EB310</strain>
    </source>
</reference>
<dbReference type="RefSeq" id="WP_173212267.1">
    <property type="nucleotide sequence ID" value="NZ_CP053921.1"/>
</dbReference>
<dbReference type="Gene3D" id="3.40.50.10110">
    <property type="entry name" value="DNA polymerase III subunit chi"/>
    <property type="match status" value="1"/>
</dbReference>
<name>A0A7D3XGA2_9SPHN</name>
<protein>
    <submittedName>
        <fullName evidence="1">DNA polymerase III subunit chi</fullName>
    </submittedName>
</protein>
<gene>
    <name evidence="1" type="ORF">HQR01_02525</name>
</gene>
<dbReference type="InterPro" id="IPR007459">
    <property type="entry name" value="DNA_pol3_chi"/>
</dbReference>
<dbReference type="GO" id="GO:0003677">
    <property type="term" value="F:DNA binding"/>
    <property type="evidence" value="ECO:0007669"/>
    <property type="project" value="InterPro"/>
</dbReference>
<organism evidence="1 2">
    <name type="scientific">Erythrobacter mangrovi</name>
    <dbReference type="NCBI Taxonomy" id="2739433"/>
    <lineage>
        <taxon>Bacteria</taxon>
        <taxon>Pseudomonadati</taxon>
        <taxon>Pseudomonadota</taxon>
        <taxon>Alphaproteobacteria</taxon>
        <taxon>Sphingomonadales</taxon>
        <taxon>Erythrobacteraceae</taxon>
        <taxon>Erythrobacter/Porphyrobacter group</taxon>
        <taxon>Erythrobacter</taxon>
    </lineage>
</organism>
<evidence type="ECO:0000313" key="2">
    <source>
        <dbReference type="Proteomes" id="UP000504693"/>
    </source>
</evidence>
<dbReference type="InterPro" id="IPR036768">
    <property type="entry name" value="PolIII_chi_sf"/>
</dbReference>